<proteinExistence type="inferred from homology"/>
<keyword evidence="6 7" id="KW-0472">Membrane</keyword>
<feature type="transmembrane region" description="Helical" evidence="7">
    <location>
        <begin position="288"/>
        <end position="307"/>
    </location>
</feature>
<feature type="transmembrane region" description="Helical" evidence="7">
    <location>
        <begin position="403"/>
        <end position="425"/>
    </location>
</feature>
<dbReference type="GO" id="GO:0005886">
    <property type="term" value="C:plasma membrane"/>
    <property type="evidence" value="ECO:0007669"/>
    <property type="project" value="UniProtKB-SubCell"/>
</dbReference>
<keyword evidence="5 7" id="KW-1133">Transmembrane helix</keyword>
<feature type="transmembrane region" description="Helical" evidence="7">
    <location>
        <begin position="314"/>
        <end position="332"/>
    </location>
</feature>
<feature type="domain" description="EamA" evidence="8">
    <location>
        <begin position="283"/>
        <end position="420"/>
    </location>
</feature>
<comment type="caution">
    <text evidence="9">The sequence shown here is derived from an EMBL/GenBank/DDBJ whole genome shotgun (WGS) entry which is preliminary data.</text>
</comment>
<comment type="subcellular location">
    <subcellularLocation>
        <location evidence="1">Cell membrane</location>
        <topology evidence="1">Multi-pass membrane protein</topology>
    </subcellularLocation>
</comment>
<dbReference type="Pfam" id="PF00892">
    <property type="entry name" value="EamA"/>
    <property type="match status" value="2"/>
</dbReference>
<evidence type="ECO:0000256" key="6">
    <source>
        <dbReference type="ARBA" id="ARBA00023136"/>
    </source>
</evidence>
<keyword evidence="4 7" id="KW-0812">Transmembrane</keyword>
<organism evidence="9 10">
    <name type="scientific">Adiantum capillus-veneris</name>
    <name type="common">Maidenhair fern</name>
    <dbReference type="NCBI Taxonomy" id="13818"/>
    <lineage>
        <taxon>Eukaryota</taxon>
        <taxon>Viridiplantae</taxon>
        <taxon>Streptophyta</taxon>
        <taxon>Embryophyta</taxon>
        <taxon>Tracheophyta</taxon>
        <taxon>Polypodiopsida</taxon>
        <taxon>Polypodiidae</taxon>
        <taxon>Polypodiales</taxon>
        <taxon>Pteridineae</taxon>
        <taxon>Pteridaceae</taxon>
        <taxon>Vittarioideae</taxon>
        <taxon>Adiantum</taxon>
    </lineage>
</organism>
<dbReference type="PANTHER" id="PTHR42920:SF23">
    <property type="entry name" value="EAMA DOMAIN-CONTAINING PROTEIN"/>
    <property type="match status" value="1"/>
</dbReference>
<evidence type="ECO:0000256" key="4">
    <source>
        <dbReference type="ARBA" id="ARBA00022692"/>
    </source>
</evidence>
<feature type="transmembrane region" description="Helical" evidence="7">
    <location>
        <begin position="380"/>
        <end position="397"/>
    </location>
</feature>
<dbReference type="InterPro" id="IPR037185">
    <property type="entry name" value="EmrE-like"/>
</dbReference>
<evidence type="ECO:0000256" key="2">
    <source>
        <dbReference type="ARBA" id="ARBA00007635"/>
    </source>
</evidence>
<evidence type="ECO:0000313" key="9">
    <source>
        <dbReference type="EMBL" id="KAI5075485.1"/>
    </source>
</evidence>
<keyword evidence="10" id="KW-1185">Reference proteome</keyword>
<feature type="transmembrane region" description="Helical" evidence="7">
    <location>
        <begin position="347"/>
        <end position="368"/>
    </location>
</feature>
<reference evidence="9" key="1">
    <citation type="submission" date="2021-01" db="EMBL/GenBank/DDBJ databases">
        <title>Adiantum capillus-veneris genome.</title>
        <authorList>
            <person name="Fang Y."/>
            <person name="Liao Q."/>
        </authorList>
    </citation>
    <scope>NUCLEOTIDE SEQUENCE</scope>
    <source>
        <strain evidence="9">H3</strain>
        <tissue evidence="9">Leaf</tissue>
    </source>
</reference>
<dbReference type="InterPro" id="IPR000620">
    <property type="entry name" value="EamA_dom"/>
</dbReference>
<dbReference type="OrthoDB" id="2017960at2759"/>
<dbReference type="SUPFAM" id="SSF103481">
    <property type="entry name" value="Multidrug resistance efflux transporter EmrE"/>
    <property type="match status" value="2"/>
</dbReference>
<evidence type="ECO:0000313" key="10">
    <source>
        <dbReference type="Proteomes" id="UP000886520"/>
    </source>
</evidence>
<evidence type="ECO:0000256" key="1">
    <source>
        <dbReference type="ARBA" id="ARBA00004651"/>
    </source>
</evidence>
<name>A0A9D4UX87_ADICA</name>
<dbReference type="Proteomes" id="UP000886520">
    <property type="component" value="Chromosome 9"/>
</dbReference>
<evidence type="ECO:0000256" key="5">
    <source>
        <dbReference type="ARBA" id="ARBA00022989"/>
    </source>
</evidence>
<comment type="similarity">
    <text evidence="2">Belongs to the drug/metabolite transporter (DMT) superfamily. Plant drug/metabolite exporter (P-DME) (TC 2.A.7.4) family.</text>
</comment>
<evidence type="ECO:0000256" key="3">
    <source>
        <dbReference type="ARBA" id="ARBA00022475"/>
    </source>
</evidence>
<dbReference type="AlphaFoldDB" id="A0A9D4UX87"/>
<sequence length="428" mass="46124">MQVLQPIFGGLIMSCKAQRGILHKQTSRLTQHCHAQILPELPSTPSPSAISPLSSSNSPPLHALFSFAALPDSKQESPLPSQDVCARKGFLESKGIARFLLLLVSVFWGTYGPAVRYVYAQPHPPSPSILTLARKAVSVLFFLCFLPLETSFAEPKQVDEELASQEENFYDLDGGGSSNQLPGFLTDVFGIEWLAAIELGLWTFLGTACQTDGLENTTATRAGFLLQSVTVLVPILSPFSGVRVTPITWLATFLALLGVTCISLQSQFSASVSTISSIFDISKGDLEILAAAFFYALCTVRLGSYAARVQAIQLSTKLMLISTLLAASWVFLDHTGNELRDIPSGNIVLAIIFSALVPGTLASLGQTIGQRYVSAAEAQVYFSLQPFFSAIFAAVILKEDIDMTTWVAGLVLFIATSMVSIESLCKKP</sequence>
<evidence type="ECO:0000256" key="7">
    <source>
        <dbReference type="SAM" id="Phobius"/>
    </source>
</evidence>
<dbReference type="PANTHER" id="PTHR42920">
    <property type="entry name" value="OS03G0707200 PROTEIN-RELATED"/>
    <property type="match status" value="1"/>
</dbReference>
<feature type="domain" description="EamA" evidence="8">
    <location>
        <begin position="191"/>
        <end position="263"/>
    </location>
</feature>
<dbReference type="InterPro" id="IPR051258">
    <property type="entry name" value="Diverse_Substrate_Transporter"/>
</dbReference>
<keyword evidence="3" id="KW-1003">Cell membrane</keyword>
<protein>
    <recommendedName>
        <fullName evidence="8">EamA domain-containing protein</fullName>
    </recommendedName>
</protein>
<accession>A0A9D4UX87</accession>
<evidence type="ECO:0000259" key="8">
    <source>
        <dbReference type="Pfam" id="PF00892"/>
    </source>
</evidence>
<feature type="transmembrane region" description="Helical" evidence="7">
    <location>
        <begin position="247"/>
        <end position="268"/>
    </location>
</feature>
<gene>
    <name evidence="9" type="ORF">GOP47_0009561</name>
</gene>
<dbReference type="EMBL" id="JABFUD020000009">
    <property type="protein sequence ID" value="KAI5075485.1"/>
    <property type="molecule type" value="Genomic_DNA"/>
</dbReference>